<evidence type="ECO:0000256" key="1">
    <source>
        <dbReference type="SAM" id="MobiDB-lite"/>
    </source>
</evidence>
<feature type="compositionally biased region" description="Basic and acidic residues" evidence="1">
    <location>
        <begin position="52"/>
        <end position="72"/>
    </location>
</feature>
<feature type="compositionally biased region" description="Low complexity" evidence="1">
    <location>
        <begin position="126"/>
        <end position="150"/>
    </location>
</feature>
<sequence>MASYGRSESPPRGSWGYGDHDTDARPRRKRSFPEEEEEEVGWGGVGPPTWRPSERRASRERPRAASGREGRTGRGGPWPESRGVEEREGGKEVEVRGGRRSRSPWGGPRREPLPAREGGMGPWEPPQGRARSRSPPRGSDSGWRGPSPSGTRERAWRSPAASSRSSLLFPVSGRGEAERSSRWGASPGREGGAWAKGQPRSCQEEEEEEEGRQWQHQKQQHQKQQHLSSGRMMGGRHVERSSSSTSSFRSRGAPGGEARQDRGQEWSYLEKDQHPRRRGGSAERRRAPEGSQGGFPTFPGEEGSWRNPSRERGQGGPAGVRRPWGSHAQAEVLEDPASSSLPSQLGWDQGESTWDSPERRGKEPESWTGGERLGMPPNPDEDLEDSEGPSSFREEWSPKEGRTITESFPGELGGRRDHPKIAPVSWVPREEVVDFWNQCQSILKKRVREYLLSTCPRPALPDRSSETPELNTNLLSLLNAKQVKTISRATSQIRFIQDEVLNMLAPAMTIYEMAEEAVEKGEAVDPLELREWIRRVIRYIGSINQRLLVLRRSEVLATINPRLRSVSTEMTGRSAGGMLFPEDKVKLLKEIIRKFPQLAQGPSLNPKNLHPGPRPNYVRRKPRLSKLGPRLQDGGGQHMSAGEKTTTEEGKAAFRLHSSRDPRRCTMAMVASLLTSVSATGS</sequence>
<organism evidence="2 3">
    <name type="scientific">Pogona vitticeps</name>
    <name type="common">central bearded dragon</name>
    <dbReference type="NCBI Taxonomy" id="103695"/>
    <lineage>
        <taxon>Eukaryota</taxon>
        <taxon>Metazoa</taxon>
        <taxon>Chordata</taxon>
        <taxon>Craniata</taxon>
        <taxon>Vertebrata</taxon>
        <taxon>Euteleostomi</taxon>
        <taxon>Lepidosauria</taxon>
        <taxon>Squamata</taxon>
        <taxon>Bifurcata</taxon>
        <taxon>Unidentata</taxon>
        <taxon>Episquamata</taxon>
        <taxon>Toxicofera</taxon>
        <taxon>Iguania</taxon>
        <taxon>Acrodonta</taxon>
        <taxon>Agamidae</taxon>
        <taxon>Amphibolurinae</taxon>
        <taxon>Pogona</taxon>
    </lineage>
</organism>
<feature type="compositionally biased region" description="Basic and acidic residues" evidence="1">
    <location>
        <begin position="82"/>
        <end position="97"/>
    </location>
</feature>
<proteinExistence type="predicted"/>
<accession>A0ABM5ELG3</accession>
<dbReference type="GeneID" id="110072577"/>
<feature type="region of interest" description="Disordered" evidence="1">
    <location>
        <begin position="599"/>
        <end position="650"/>
    </location>
</feature>
<feature type="compositionally biased region" description="Low complexity" evidence="1">
    <location>
        <begin position="157"/>
        <end position="166"/>
    </location>
</feature>
<feature type="compositionally biased region" description="Basic and acidic residues" evidence="1">
    <location>
        <begin position="258"/>
        <end position="273"/>
    </location>
</feature>
<feature type="region of interest" description="Disordered" evidence="1">
    <location>
        <begin position="1"/>
        <end position="418"/>
    </location>
</feature>
<name>A0ABM5ELG3_9SAUR</name>
<gene>
    <name evidence="3" type="primary">LOC110072577</name>
</gene>
<evidence type="ECO:0000313" key="2">
    <source>
        <dbReference type="Proteomes" id="UP001652642"/>
    </source>
</evidence>
<protein>
    <submittedName>
        <fullName evidence="3">Uncharacterized protein isoform X1</fullName>
    </submittedName>
</protein>
<evidence type="ECO:0000313" key="3">
    <source>
        <dbReference type="RefSeq" id="XP_072833974.1"/>
    </source>
</evidence>
<feature type="compositionally biased region" description="Basic and acidic residues" evidence="1">
    <location>
        <begin position="356"/>
        <end position="365"/>
    </location>
</feature>
<dbReference type="Proteomes" id="UP001652642">
    <property type="component" value="Chromosome 7"/>
</dbReference>
<feature type="compositionally biased region" description="Low complexity" evidence="1">
    <location>
        <begin position="241"/>
        <end position="251"/>
    </location>
</feature>
<dbReference type="RefSeq" id="XP_072833974.1">
    <property type="nucleotide sequence ID" value="XM_072977873.1"/>
</dbReference>
<keyword evidence="2" id="KW-1185">Reference proteome</keyword>
<feature type="compositionally biased region" description="Basic and acidic residues" evidence="1">
    <location>
        <begin position="392"/>
        <end position="403"/>
    </location>
</feature>
<reference evidence="3" key="1">
    <citation type="submission" date="2025-08" db="UniProtKB">
        <authorList>
            <consortium name="RefSeq"/>
        </authorList>
    </citation>
    <scope>IDENTIFICATION</scope>
</reference>